<dbReference type="PANTHER" id="PTHR10672">
    <property type="entry name" value="ADDUCIN"/>
    <property type="match status" value="1"/>
</dbReference>
<accession>A0A3A3FI80</accession>
<dbReference type="AlphaFoldDB" id="A0A3A3FI80"/>
<dbReference type="OrthoDB" id="8859181at2"/>
<dbReference type="EMBL" id="QYUO01000002">
    <property type="protein sequence ID" value="RJF95208.1"/>
    <property type="molecule type" value="Genomic_DNA"/>
</dbReference>
<dbReference type="GO" id="GO:0051015">
    <property type="term" value="F:actin filament binding"/>
    <property type="evidence" value="ECO:0007669"/>
    <property type="project" value="TreeGrafter"/>
</dbReference>
<dbReference type="Pfam" id="PF00596">
    <property type="entry name" value="Aldolase_II"/>
    <property type="match status" value="1"/>
</dbReference>
<dbReference type="InterPro" id="IPR001303">
    <property type="entry name" value="Aldolase_II/adducin_N"/>
</dbReference>
<dbReference type="GO" id="GO:0005856">
    <property type="term" value="C:cytoskeleton"/>
    <property type="evidence" value="ECO:0007669"/>
    <property type="project" value="TreeGrafter"/>
</dbReference>
<organism evidence="3 4">
    <name type="scientific">Noviherbaspirillum saxi</name>
    <dbReference type="NCBI Taxonomy" id="2320863"/>
    <lineage>
        <taxon>Bacteria</taxon>
        <taxon>Pseudomonadati</taxon>
        <taxon>Pseudomonadota</taxon>
        <taxon>Betaproteobacteria</taxon>
        <taxon>Burkholderiales</taxon>
        <taxon>Oxalobacteraceae</taxon>
        <taxon>Noviherbaspirillum</taxon>
    </lineage>
</organism>
<dbReference type="Proteomes" id="UP000265955">
    <property type="component" value="Unassembled WGS sequence"/>
</dbReference>
<dbReference type="InterPro" id="IPR051017">
    <property type="entry name" value="Aldolase-II_Adducin_sf"/>
</dbReference>
<comment type="caution">
    <text evidence="3">The sequence shown here is derived from an EMBL/GenBank/DDBJ whole genome shotgun (WGS) entry which is preliminary data.</text>
</comment>
<dbReference type="RefSeq" id="WP_119770359.1">
    <property type="nucleotide sequence ID" value="NZ_QYUO01000002.1"/>
</dbReference>
<dbReference type="InterPro" id="IPR036409">
    <property type="entry name" value="Aldolase_II/adducin_N_sf"/>
</dbReference>
<dbReference type="SUPFAM" id="SSF53639">
    <property type="entry name" value="AraD/HMP-PK domain-like"/>
    <property type="match status" value="1"/>
</dbReference>
<sequence length="262" mass="29446">MSIFDEGMATRPAEITEAEWRQRLELAACYQVFDFLGWTESIFNHISVRVPGSEKHYLVNPFGLNYAEITASNLIKVDVNGRLVTPSAYGGNRAGFIIHGAVHDAREDAHCVMHTHTDSGMAVACSQDGISYDNFYGAQLFGRVAYHDFEGITVHRDEQARLLASLGNKNILVLKNHGLLVVEKSLMKAFWLMWTLQRACDVQCRVEAMGNKGIPVSDTIRRQSAFDGENFDPEGLLGQKMLEAMVRKMDIVRNNLYPNFRS</sequence>
<evidence type="ECO:0000313" key="3">
    <source>
        <dbReference type="EMBL" id="RJF95208.1"/>
    </source>
</evidence>
<evidence type="ECO:0000256" key="1">
    <source>
        <dbReference type="ARBA" id="ARBA00037961"/>
    </source>
</evidence>
<keyword evidence="4" id="KW-1185">Reference proteome</keyword>
<evidence type="ECO:0000259" key="2">
    <source>
        <dbReference type="SMART" id="SM01007"/>
    </source>
</evidence>
<dbReference type="SMART" id="SM01007">
    <property type="entry name" value="Aldolase_II"/>
    <property type="match status" value="1"/>
</dbReference>
<dbReference type="PANTHER" id="PTHR10672:SF3">
    <property type="entry name" value="PROTEIN HU-LI TAI SHAO"/>
    <property type="match status" value="1"/>
</dbReference>
<evidence type="ECO:0000313" key="4">
    <source>
        <dbReference type="Proteomes" id="UP000265955"/>
    </source>
</evidence>
<protein>
    <submittedName>
        <fullName evidence="3">Class II aldolase/adducin family protein</fullName>
    </submittedName>
</protein>
<feature type="domain" description="Class II aldolase/adducin N-terminal" evidence="2">
    <location>
        <begin position="24"/>
        <end position="204"/>
    </location>
</feature>
<gene>
    <name evidence="3" type="ORF">D3871_17305</name>
</gene>
<dbReference type="NCBIfam" id="NF005451">
    <property type="entry name" value="PRK07044.1"/>
    <property type="match status" value="1"/>
</dbReference>
<comment type="similarity">
    <text evidence="1">Belongs to the aldolase class II family.</text>
</comment>
<name>A0A3A3FI80_9BURK</name>
<dbReference type="Gene3D" id="3.40.225.10">
    <property type="entry name" value="Class II aldolase/adducin N-terminal domain"/>
    <property type="match status" value="1"/>
</dbReference>
<reference evidence="4" key="1">
    <citation type="submission" date="2018-09" db="EMBL/GenBank/DDBJ databases">
        <authorList>
            <person name="Zhu H."/>
        </authorList>
    </citation>
    <scope>NUCLEOTIDE SEQUENCE [LARGE SCALE GENOMIC DNA]</scope>
    <source>
        <strain evidence="4">K1R23-30</strain>
    </source>
</reference>
<proteinExistence type="inferred from homology"/>